<feature type="non-terminal residue" evidence="1">
    <location>
        <position position="1"/>
    </location>
</feature>
<protein>
    <submittedName>
        <fullName evidence="1">Uncharacterized protein</fullName>
    </submittedName>
</protein>
<gene>
    <name evidence="1" type="ORF">METZ01_LOCUS342831</name>
</gene>
<reference evidence="1" key="1">
    <citation type="submission" date="2018-05" db="EMBL/GenBank/DDBJ databases">
        <authorList>
            <person name="Lanie J.A."/>
            <person name="Ng W.-L."/>
            <person name="Kazmierczak K.M."/>
            <person name="Andrzejewski T.M."/>
            <person name="Davidsen T.M."/>
            <person name="Wayne K.J."/>
            <person name="Tettelin H."/>
            <person name="Glass J.I."/>
            <person name="Rusch D."/>
            <person name="Podicherti R."/>
            <person name="Tsui H.-C.T."/>
            <person name="Winkler M.E."/>
        </authorList>
    </citation>
    <scope>NUCLEOTIDE SEQUENCE</scope>
</reference>
<organism evidence="1">
    <name type="scientific">marine metagenome</name>
    <dbReference type="NCBI Taxonomy" id="408172"/>
    <lineage>
        <taxon>unclassified sequences</taxon>
        <taxon>metagenomes</taxon>
        <taxon>ecological metagenomes</taxon>
    </lineage>
</organism>
<sequence>LPCPGNYQRIGKPGLLLGLGADEGLLYAL</sequence>
<dbReference type="EMBL" id="UINC01117510">
    <property type="protein sequence ID" value="SVC89977.1"/>
    <property type="molecule type" value="Genomic_DNA"/>
</dbReference>
<proteinExistence type="predicted"/>
<feature type="non-terminal residue" evidence="1">
    <location>
        <position position="29"/>
    </location>
</feature>
<accession>A0A382QYB7</accession>
<evidence type="ECO:0000313" key="1">
    <source>
        <dbReference type="EMBL" id="SVC89977.1"/>
    </source>
</evidence>
<dbReference type="AlphaFoldDB" id="A0A382QYB7"/>
<name>A0A382QYB7_9ZZZZ</name>